<keyword evidence="5 6" id="KW-0472">Membrane</keyword>
<dbReference type="InterPro" id="IPR001123">
    <property type="entry name" value="LeuE-type"/>
</dbReference>
<dbReference type="GO" id="GO:0042970">
    <property type="term" value="F:homoserine transmembrane transporter activity"/>
    <property type="evidence" value="ECO:0007669"/>
    <property type="project" value="TreeGrafter"/>
</dbReference>
<dbReference type="OrthoDB" id="3175972at2"/>
<dbReference type="RefSeq" id="WP_114396018.1">
    <property type="nucleotide sequence ID" value="NZ_QEIM01000001.1"/>
</dbReference>
<reference evidence="7 8" key="1">
    <citation type="submission" date="2018-04" db="EMBL/GenBank/DDBJ databases">
        <title>Novel actinobacteria from marine sediment.</title>
        <authorList>
            <person name="Ng Z.Y."/>
            <person name="Tan G.Y.A."/>
        </authorList>
    </citation>
    <scope>NUCLEOTIDE SEQUENCE [LARGE SCALE GENOMIC DNA]</scope>
    <source>
        <strain evidence="7 8">TPS81</strain>
    </source>
</reference>
<feature type="transmembrane region" description="Helical" evidence="6">
    <location>
        <begin position="126"/>
        <end position="147"/>
    </location>
</feature>
<feature type="transmembrane region" description="Helical" evidence="6">
    <location>
        <begin position="6"/>
        <end position="26"/>
    </location>
</feature>
<evidence type="ECO:0000256" key="2">
    <source>
        <dbReference type="ARBA" id="ARBA00022475"/>
    </source>
</evidence>
<keyword evidence="3 6" id="KW-0812">Transmembrane</keyword>
<evidence type="ECO:0000256" key="6">
    <source>
        <dbReference type="SAM" id="Phobius"/>
    </source>
</evidence>
<evidence type="ECO:0000313" key="8">
    <source>
        <dbReference type="Proteomes" id="UP000253318"/>
    </source>
</evidence>
<dbReference type="Pfam" id="PF01810">
    <property type="entry name" value="LysE"/>
    <property type="match status" value="1"/>
</dbReference>
<dbReference type="PIRSF" id="PIRSF006324">
    <property type="entry name" value="LeuE"/>
    <property type="match status" value="1"/>
</dbReference>
<dbReference type="EMBL" id="QEIN01000267">
    <property type="protein sequence ID" value="RCV50928.1"/>
    <property type="molecule type" value="Genomic_DNA"/>
</dbReference>
<evidence type="ECO:0000256" key="1">
    <source>
        <dbReference type="ARBA" id="ARBA00004651"/>
    </source>
</evidence>
<comment type="subcellular location">
    <subcellularLocation>
        <location evidence="1">Cell membrane</location>
        <topology evidence="1">Multi-pass membrane protein</topology>
    </subcellularLocation>
</comment>
<dbReference type="GO" id="GO:0005886">
    <property type="term" value="C:plasma membrane"/>
    <property type="evidence" value="ECO:0007669"/>
    <property type="project" value="UniProtKB-SubCell"/>
</dbReference>
<sequence length="215" mass="22660">MSVEQWAAFLAAASLVAVSPGANNLLSLRTALQQGARDAVVGLAGRFTAFALLAAATATGLGALLLASETAFTALKWCGVGYLLVLGLRTLWGARAPRTPDEEEAAASPSQRRRHRGRARLVREEFLVAMTNPKAMLVFAAFLPQFADPARPLLPQLLALAAGYLAVEFAAALGYAYAGGRLSALRLTARVRRRFDQATGGAFLLMAGGLAAQRH</sequence>
<feature type="transmembrane region" description="Helical" evidence="6">
    <location>
        <begin position="74"/>
        <end position="92"/>
    </location>
</feature>
<protein>
    <submittedName>
        <fullName evidence="7">LysE family translocator</fullName>
    </submittedName>
</protein>
<feature type="transmembrane region" description="Helical" evidence="6">
    <location>
        <begin position="47"/>
        <end position="68"/>
    </location>
</feature>
<dbReference type="AlphaFoldDB" id="A0A368SZE1"/>
<keyword evidence="2" id="KW-1003">Cell membrane</keyword>
<comment type="caution">
    <text evidence="7">The sequence shown here is derived from an EMBL/GenBank/DDBJ whole genome shotgun (WGS) entry which is preliminary data.</text>
</comment>
<evidence type="ECO:0000313" key="7">
    <source>
        <dbReference type="EMBL" id="RCV50928.1"/>
    </source>
</evidence>
<keyword evidence="4 6" id="KW-1133">Transmembrane helix</keyword>
<accession>A0A368SZE1</accession>
<proteinExistence type="predicted"/>
<name>A0A368SZE1_9ACTN</name>
<feature type="transmembrane region" description="Helical" evidence="6">
    <location>
        <begin position="153"/>
        <end position="178"/>
    </location>
</feature>
<dbReference type="PANTHER" id="PTHR30086">
    <property type="entry name" value="ARGININE EXPORTER PROTEIN ARGO"/>
    <property type="match status" value="1"/>
</dbReference>
<evidence type="ECO:0000256" key="5">
    <source>
        <dbReference type="ARBA" id="ARBA00023136"/>
    </source>
</evidence>
<dbReference type="Proteomes" id="UP000253318">
    <property type="component" value="Unassembled WGS sequence"/>
</dbReference>
<gene>
    <name evidence="7" type="ORF">DEF24_23705</name>
</gene>
<evidence type="ECO:0000256" key="3">
    <source>
        <dbReference type="ARBA" id="ARBA00022692"/>
    </source>
</evidence>
<evidence type="ECO:0000256" key="4">
    <source>
        <dbReference type="ARBA" id="ARBA00022989"/>
    </source>
</evidence>
<keyword evidence="8" id="KW-1185">Reference proteome</keyword>
<organism evidence="7 8">
    <name type="scientific">Marinitenerispora sediminis</name>
    <dbReference type="NCBI Taxonomy" id="1931232"/>
    <lineage>
        <taxon>Bacteria</taxon>
        <taxon>Bacillati</taxon>
        <taxon>Actinomycetota</taxon>
        <taxon>Actinomycetes</taxon>
        <taxon>Streptosporangiales</taxon>
        <taxon>Nocardiopsidaceae</taxon>
        <taxon>Marinitenerispora</taxon>
    </lineage>
</organism>
<dbReference type="PANTHER" id="PTHR30086:SF14">
    <property type="entry name" value="HOMOSERINE_HOMOSERINE LACTONE EFFLUX PROTEIN"/>
    <property type="match status" value="1"/>
</dbReference>